<comment type="caution">
    <text evidence="6">The sequence shown here is derived from an EMBL/GenBank/DDBJ whole genome shotgun (WGS) entry which is preliminary data.</text>
</comment>
<reference evidence="6 7" key="1">
    <citation type="journal article" date="2019" name="Mol. Ecol. Resour.">
        <title>Chromosome-level genome assembly of Triplophysa tibetana, a fish adapted to the harsh high-altitude environment of the Tibetan Plateau.</title>
        <authorList>
            <person name="Yang X."/>
            <person name="Liu H."/>
            <person name="Ma Z."/>
            <person name="Zou Y."/>
            <person name="Zou M."/>
            <person name="Mao Y."/>
            <person name="Li X."/>
            <person name="Wang H."/>
            <person name="Chen T."/>
            <person name="Wang W."/>
            <person name="Yang R."/>
        </authorList>
    </citation>
    <scope>NUCLEOTIDE SEQUENCE [LARGE SCALE GENOMIC DNA]</scope>
    <source>
        <strain evidence="6">TTIB1903HZAU</strain>
        <tissue evidence="6">Muscle</tissue>
    </source>
</reference>
<feature type="coiled-coil region" evidence="4">
    <location>
        <begin position="90"/>
        <end position="134"/>
    </location>
</feature>
<keyword evidence="4" id="KW-0175">Coiled coil</keyword>
<protein>
    <submittedName>
        <fullName evidence="6">Olfactomedin-4</fullName>
    </submittedName>
</protein>
<dbReference type="PANTHER" id="PTHR23192">
    <property type="entry name" value="OLFACTOMEDIN-RELATED"/>
    <property type="match status" value="1"/>
</dbReference>
<dbReference type="Pfam" id="PF02191">
    <property type="entry name" value="OLF"/>
    <property type="match status" value="1"/>
</dbReference>
<dbReference type="EMBL" id="SOYY01000002">
    <property type="protein sequence ID" value="KAA0724540.1"/>
    <property type="molecule type" value="Genomic_DNA"/>
</dbReference>
<feature type="domain" description="Olfactomedin-like" evidence="5">
    <location>
        <begin position="177"/>
        <end position="451"/>
    </location>
</feature>
<evidence type="ECO:0000259" key="5">
    <source>
        <dbReference type="PROSITE" id="PS51132"/>
    </source>
</evidence>
<dbReference type="PROSITE" id="PS51132">
    <property type="entry name" value="OLF"/>
    <property type="match status" value="1"/>
</dbReference>
<evidence type="ECO:0000256" key="2">
    <source>
        <dbReference type="ARBA" id="ARBA00022525"/>
    </source>
</evidence>
<dbReference type="AlphaFoldDB" id="A0A5A9PQT1"/>
<dbReference type="SMART" id="SM00284">
    <property type="entry name" value="OLF"/>
    <property type="match status" value="1"/>
</dbReference>
<comment type="subcellular location">
    <subcellularLocation>
        <location evidence="1">Secreted</location>
    </subcellularLocation>
</comment>
<comment type="caution">
    <text evidence="3">Lacks conserved residue(s) required for the propagation of feature annotation.</text>
</comment>
<proteinExistence type="predicted"/>
<dbReference type="PANTHER" id="PTHR23192:SF68">
    <property type="entry name" value="OLFACTOMEDIN-4-LIKE"/>
    <property type="match status" value="1"/>
</dbReference>
<dbReference type="InterPro" id="IPR050605">
    <property type="entry name" value="Olfactomedin-like_domain"/>
</dbReference>
<evidence type="ECO:0000313" key="6">
    <source>
        <dbReference type="EMBL" id="KAA0724540.1"/>
    </source>
</evidence>
<accession>A0A5A9PQT1</accession>
<keyword evidence="7" id="KW-1185">Reference proteome</keyword>
<dbReference type="GO" id="GO:0005615">
    <property type="term" value="C:extracellular space"/>
    <property type="evidence" value="ECO:0007669"/>
    <property type="project" value="TreeGrafter"/>
</dbReference>
<dbReference type="GO" id="GO:0007165">
    <property type="term" value="P:signal transduction"/>
    <property type="evidence" value="ECO:0007669"/>
    <property type="project" value="TreeGrafter"/>
</dbReference>
<organism evidence="6 7">
    <name type="scientific">Triplophysa tibetana</name>
    <dbReference type="NCBI Taxonomy" id="1572043"/>
    <lineage>
        <taxon>Eukaryota</taxon>
        <taxon>Metazoa</taxon>
        <taxon>Chordata</taxon>
        <taxon>Craniata</taxon>
        <taxon>Vertebrata</taxon>
        <taxon>Euteleostomi</taxon>
        <taxon>Actinopterygii</taxon>
        <taxon>Neopterygii</taxon>
        <taxon>Teleostei</taxon>
        <taxon>Ostariophysi</taxon>
        <taxon>Cypriniformes</taxon>
        <taxon>Nemacheilidae</taxon>
        <taxon>Triplophysa</taxon>
    </lineage>
</organism>
<name>A0A5A9PQT1_9TELE</name>
<evidence type="ECO:0000256" key="1">
    <source>
        <dbReference type="ARBA" id="ARBA00004613"/>
    </source>
</evidence>
<dbReference type="Proteomes" id="UP000324632">
    <property type="component" value="Chromosome 2"/>
</dbReference>
<keyword evidence="2" id="KW-0964">Secreted</keyword>
<dbReference type="InterPro" id="IPR003112">
    <property type="entry name" value="Olfac-like_dom"/>
</dbReference>
<sequence>MFKKHQFRKGNKYLNFILENESSIIGILTKHYNKYVEFAIYIYALCDAVCRGQRWTGSCWVSNTVFQQLNENVAMLEKEDNENLYGAVSLRIIQLELAELQDLLDKLGRTNSNNQQLSTEIADQLQDMKSTMEELESFDNTMVILKQRENQRIKRDLKLCEKELNATSPPPTPSMGNCGLGQMVNVSGPKTYSLTVYGTSYSFGAWGRDANPAPGDENKYWLVVLSSSNVFAHYVRQYNSMSTILLGIGPTDIYISSSNPTTNTIQGPNMVVYENSLYYNCYNTLNVCKFNMTTRSVTNVALPNDAGFNNKFPFAHLGTSYGYTDMDFAADEFGVYVIYATTSNFANVVIGKVETSTPPVLNQTWSTSLHKKTVTNTFMVCGVLYATRYLDKDTEEIFYSFDTKTNTERYDWRIHIKKMQTNIKFLNYDPRDHLLYVYSDAYVLTYGITFE</sequence>
<evidence type="ECO:0000256" key="4">
    <source>
        <dbReference type="SAM" id="Coils"/>
    </source>
</evidence>
<evidence type="ECO:0000256" key="3">
    <source>
        <dbReference type="PROSITE-ProRule" id="PRU00446"/>
    </source>
</evidence>
<evidence type="ECO:0000313" key="7">
    <source>
        <dbReference type="Proteomes" id="UP000324632"/>
    </source>
</evidence>
<gene>
    <name evidence="6" type="ORF">E1301_Tti003808</name>
</gene>